<comment type="caution">
    <text evidence="3">The sequence shown here is derived from an EMBL/GenBank/DDBJ whole genome shotgun (WGS) entry which is preliminary data.</text>
</comment>
<evidence type="ECO:0000259" key="2">
    <source>
        <dbReference type="PROSITE" id="PS50969"/>
    </source>
</evidence>
<evidence type="ECO:0000313" key="3">
    <source>
        <dbReference type="EMBL" id="CAD8083411.1"/>
    </source>
</evidence>
<keyword evidence="1" id="KW-0496">Mitochondrion</keyword>
<dbReference type="Proteomes" id="UP000692954">
    <property type="component" value="Unassembled WGS sequence"/>
</dbReference>
<sequence>MTDQKYKIYVNLKPGAQEFITASISEYLSLIKRNLDSVILIDNSVNSFKFQPMNAVHILNYFEDKTDQELILMIPFLKLLSQFQDGYLNIHILISLSMQIWLAPRNNFQTFLQVLIRKEINHQVQLIHQNQKNQKYLQNQAIQIQRINNQNKKKQMIQYKLINVRNSKFKRKKKIKGNRLKGQFKYQFDKVRWEIDVVSIKIMKNQQQFNRNLRIKVKIIFCIYFQIKLLKRQNQIYELILISV</sequence>
<dbReference type="EMBL" id="CAJJDN010000045">
    <property type="protein sequence ID" value="CAD8083411.1"/>
    <property type="molecule type" value="Genomic_DNA"/>
</dbReference>
<dbReference type="InterPro" id="IPR050365">
    <property type="entry name" value="TIM50"/>
</dbReference>
<feature type="domain" description="FCP1 homology" evidence="2">
    <location>
        <begin position="1"/>
        <end position="80"/>
    </location>
</feature>
<dbReference type="GO" id="GO:0015031">
    <property type="term" value="P:protein transport"/>
    <property type="evidence" value="ECO:0007669"/>
    <property type="project" value="UniProtKB-KW"/>
</dbReference>
<dbReference type="InterPro" id="IPR004274">
    <property type="entry name" value="FCP1_dom"/>
</dbReference>
<evidence type="ECO:0000256" key="1">
    <source>
        <dbReference type="RuleBase" id="RU365079"/>
    </source>
</evidence>
<dbReference type="PANTHER" id="PTHR12210">
    <property type="entry name" value="DULLARD PROTEIN PHOSPHATASE"/>
    <property type="match status" value="1"/>
</dbReference>
<dbReference type="OrthoDB" id="277011at2759"/>
<comment type="similarity">
    <text evidence="1">Belongs to the TIM50 family.</text>
</comment>
<dbReference type="GO" id="GO:0005744">
    <property type="term" value="C:TIM23 mitochondrial import inner membrane translocase complex"/>
    <property type="evidence" value="ECO:0007669"/>
    <property type="project" value="UniProtKB-UniRule"/>
</dbReference>
<keyword evidence="1" id="KW-0811">Translocation</keyword>
<organism evidence="3 4">
    <name type="scientific">Paramecium sonneborni</name>
    <dbReference type="NCBI Taxonomy" id="65129"/>
    <lineage>
        <taxon>Eukaryota</taxon>
        <taxon>Sar</taxon>
        <taxon>Alveolata</taxon>
        <taxon>Ciliophora</taxon>
        <taxon>Intramacronucleata</taxon>
        <taxon>Oligohymenophorea</taxon>
        <taxon>Peniculida</taxon>
        <taxon>Parameciidae</taxon>
        <taxon>Paramecium</taxon>
    </lineage>
</organism>
<gene>
    <name evidence="3" type="ORF">PSON_ATCC_30995.1.T0450070</name>
</gene>
<dbReference type="AlphaFoldDB" id="A0A8S1MZ47"/>
<comment type="subunit">
    <text evidence="1">Component of the TIM23 complex.</text>
</comment>
<keyword evidence="4" id="KW-1185">Reference proteome</keyword>
<proteinExistence type="inferred from homology"/>
<dbReference type="Pfam" id="PF03031">
    <property type="entry name" value="NIF"/>
    <property type="match status" value="1"/>
</dbReference>
<keyword evidence="1" id="KW-0809">Transit peptide</keyword>
<reference evidence="3" key="1">
    <citation type="submission" date="2021-01" db="EMBL/GenBank/DDBJ databases">
        <authorList>
            <consortium name="Genoscope - CEA"/>
            <person name="William W."/>
        </authorList>
    </citation>
    <scope>NUCLEOTIDE SEQUENCE</scope>
</reference>
<protein>
    <recommendedName>
        <fullName evidence="1">Mitochondrial import inner membrane translocase subunit TIM50</fullName>
    </recommendedName>
</protein>
<keyword evidence="1" id="KW-0813">Transport</keyword>
<accession>A0A8S1MZ47</accession>
<dbReference type="PROSITE" id="PS50969">
    <property type="entry name" value="FCP1"/>
    <property type="match status" value="1"/>
</dbReference>
<keyword evidence="1" id="KW-0653">Protein transport</keyword>
<comment type="subcellular location">
    <subcellularLocation>
        <location evidence="1">Mitochondrion inner membrane</location>
        <topology evidence="1">Single-pass membrane protein</topology>
    </subcellularLocation>
</comment>
<name>A0A8S1MZ47_9CILI</name>
<comment type="function">
    <text evidence="1">Essential component of the TIM23 complex, a complex that mediates the translocation of transit peptide-containing proteins across the mitochondrial inner membrane.</text>
</comment>
<evidence type="ECO:0000313" key="4">
    <source>
        <dbReference type="Proteomes" id="UP000692954"/>
    </source>
</evidence>